<evidence type="ECO:0000313" key="7">
    <source>
        <dbReference type="Proteomes" id="UP000237000"/>
    </source>
</evidence>
<evidence type="ECO:0000256" key="3">
    <source>
        <dbReference type="SAM" id="Coils"/>
    </source>
</evidence>
<dbReference type="PANTHER" id="PTHR31234">
    <property type="entry name" value="LATE EMBRYOGENESIS ABUNDANT (LEA) HYDROXYPROLINE-RICH GLYCOPROTEIN FAMILY"/>
    <property type="match status" value="1"/>
</dbReference>
<keyword evidence="5" id="KW-1133">Transmembrane helix</keyword>
<dbReference type="STRING" id="63057.A0A2P5FMR8"/>
<feature type="compositionally biased region" description="Low complexity" evidence="4">
    <location>
        <begin position="197"/>
        <end position="206"/>
    </location>
</feature>
<organism evidence="6 7">
    <name type="scientific">Trema orientale</name>
    <name type="common">Charcoal tree</name>
    <name type="synonym">Celtis orientalis</name>
    <dbReference type="NCBI Taxonomy" id="63057"/>
    <lineage>
        <taxon>Eukaryota</taxon>
        <taxon>Viridiplantae</taxon>
        <taxon>Streptophyta</taxon>
        <taxon>Embryophyta</taxon>
        <taxon>Tracheophyta</taxon>
        <taxon>Spermatophyta</taxon>
        <taxon>Magnoliopsida</taxon>
        <taxon>eudicotyledons</taxon>
        <taxon>Gunneridae</taxon>
        <taxon>Pentapetalae</taxon>
        <taxon>rosids</taxon>
        <taxon>fabids</taxon>
        <taxon>Rosales</taxon>
        <taxon>Cannabaceae</taxon>
        <taxon>Trema</taxon>
    </lineage>
</organism>
<evidence type="ECO:0000313" key="6">
    <source>
        <dbReference type="EMBL" id="PON99098.1"/>
    </source>
</evidence>
<feature type="compositionally biased region" description="Basic and acidic residues" evidence="4">
    <location>
        <begin position="99"/>
        <end position="124"/>
    </location>
</feature>
<dbReference type="GO" id="GO:0005886">
    <property type="term" value="C:plasma membrane"/>
    <property type="evidence" value="ECO:0007669"/>
    <property type="project" value="TreeGrafter"/>
</dbReference>
<keyword evidence="7" id="KW-1185">Reference proteome</keyword>
<feature type="compositionally biased region" description="Polar residues" evidence="4">
    <location>
        <begin position="53"/>
        <end position="65"/>
    </location>
</feature>
<dbReference type="OrthoDB" id="1924574at2759"/>
<comment type="subcellular location">
    <subcellularLocation>
        <location evidence="1">Membrane</location>
    </subcellularLocation>
</comment>
<feature type="transmembrane region" description="Helical" evidence="5">
    <location>
        <begin position="231"/>
        <end position="252"/>
    </location>
</feature>
<evidence type="ECO:0000256" key="1">
    <source>
        <dbReference type="ARBA" id="ARBA00004370"/>
    </source>
</evidence>
<protein>
    <recommendedName>
        <fullName evidence="8">Late embryogenesis abundant protein</fullName>
    </recommendedName>
</protein>
<dbReference type="AlphaFoldDB" id="A0A2P5FMR8"/>
<accession>A0A2P5FMR8</accession>
<dbReference type="PANTHER" id="PTHR31234:SF42">
    <property type="entry name" value="LATE EMBRYOGENESIS ABUNDANT (LEA) HYDROXYPROLINE-RICH GLYCOPROTEIN FAMILY"/>
    <property type="match status" value="1"/>
</dbReference>
<feature type="region of interest" description="Disordered" evidence="4">
    <location>
        <begin position="1"/>
        <end position="26"/>
    </location>
</feature>
<evidence type="ECO:0000256" key="5">
    <source>
        <dbReference type="SAM" id="Phobius"/>
    </source>
</evidence>
<feature type="region of interest" description="Disordered" evidence="4">
    <location>
        <begin position="99"/>
        <end position="212"/>
    </location>
</feature>
<evidence type="ECO:0000256" key="2">
    <source>
        <dbReference type="ARBA" id="ARBA00023136"/>
    </source>
</evidence>
<feature type="region of interest" description="Disordered" evidence="4">
    <location>
        <begin position="38"/>
        <end position="72"/>
    </location>
</feature>
<evidence type="ECO:0008006" key="8">
    <source>
        <dbReference type="Google" id="ProtNLM"/>
    </source>
</evidence>
<dbReference type="InParanoid" id="A0A2P5FMR8"/>
<sequence length="417" mass="47623">MNTHHESPHFLTVPSQLPGHDHDHCPTDVVLPVSIPRDEDHHDHEVPAVPVPRSSSTGSTSTMQPSAEDPDLLYPRRLWTPRTAYPDLVDQVRAIREKQHGETNPHMHRKPEQVKVVDPNRETNPHFYRNPPPAEDQDLRRPQPPRPGWLRHPRTEHPPRDPVLAVQVPEDQDHDRDKVLMTEVPKAPLQPRDSAAQPHQPRPYQQRNRRQTLEVPYVRQRRVHPCAACSAVIFCVFLTLAALAVFIIYLIFRPWGPRFEVSTVTTLNGLNLTTKGSLLSANLTLVTNFTNPNKKAGVDFKYIVVELYFGTTIIATKNIEPDLSAPKGGGRSVEVDMVASGVQLSEVENEIRRLKRQMVKDRVVFEAKVTFLVHTKFGHLVRYSYWMRGQCIFVLKKPPHGVLVSSRCNTKRHQKFV</sequence>
<keyword evidence="5" id="KW-0812">Transmembrane</keyword>
<proteinExistence type="predicted"/>
<evidence type="ECO:0000256" key="4">
    <source>
        <dbReference type="SAM" id="MobiDB-lite"/>
    </source>
</evidence>
<name>A0A2P5FMR8_TREOI</name>
<reference evidence="7" key="1">
    <citation type="submission" date="2016-06" db="EMBL/GenBank/DDBJ databases">
        <title>Parallel loss of symbiosis genes in relatives of nitrogen-fixing non-legume Parasponia.</title>
        <authorList>
            <person name="Van Velzen R."/>
            <person name="Holmer R."/>
            <person name="Bu F."/>
            <person name="Rutten L."/>
            <person name="Van Zeijl A."/>
            <person name="Liu W."/>
            <person name="Santuari L."/>
            <person name="Cao Q."/>
            <person name="Sharma T."/>
            <person name="Shen D."/>
            <person name="Roswanjaya Y."/>
            <person name="Wardhani T."/>
            <person name="Kalhor M.S."/>
            <person name="Jansen J."/>
            <person name="Van den Hoogen J."/>
            <person name="Gungor B."/>
            <person name="Hartog M."/>
            <person name="Hontelez J."/>
            <person name="Verver J."/>
            <person name="Yang W.-C."/>
            <person name="Schijlen E."/>
            <person name="Repin R."/>
            <person name="Schilthuizen M."/>
            <person name="Schranz E."/>
            <person name="Heidstra R."/>
            <person name="Miyata K."/>
            <person name="Fedorova E."/>
            <person name="Kohlen W."/>
            <person name="Bisseling T."/>
            <person name="Smit S."/>
            <person name="Geurts R."/>
        </authorList>
    </citation>
    <scope>NUCLEOTIDE SEQUENCE [LARGE SCALE GENOMIC DNA]</scope>
    <source>
        <strain evidence="7">cv. RG33-2</strain>
    </source>
</reference>
<feature type="coiled-coil region" evidence="3">
    <location>
        <begin position="337"/>
        <end position="364"/>
    </location>
</feature>
<comment type="caution">
    <text evidence="6">The sequence shown here is derived from an EMBL/GenBank/DDBJ whole genome shotgun (WGS) entry which is preliminary data.</text>
</comment>
<keyword evidence="2 5" id="KW-0472">Membrane</keyword>
<dbReference type="InterPro" id="IPR044839">
    <property type="entry name" value="NDR1-like"/>
</dbReference>
<feature type="compositionally biased region" description="Basic and acidic residues" evidence="4">
    <location>
        <begin position="171"/>
        <end position="180"/>
    </location>
</feature>
<dbReference type="Proteomes" id="UP000237000">
    <property type="component" value="Unassembled WGS sequence"/>
</dbReference>
<dbReference type="GO" id="GO:0098542">
    <property type="term" value="P:defense response to other organism"/>
    <property type="evidence" value="ECO:0007669"/>
    <property type="project" value="InterPro"/>
</dbReference>
<keyword evidence="3" id="KW-0175">Coiled coil</keyword>
<dbReference type="EMBL" id="JXTC01000021">
    <property type="protein sequence ID" value="PON99098.1"/>
    <property type="molecule type" value="Genomic_DNA"/>
</dbReference>
<gene>
    <name evidence="6" type="ORF">TorRG33x02_053350</name>
</gene>